<dbReference type="EMBL" id="CP011371">
    <property type="protein sequence ID" value="AKJ27302.1"/>
    <property type="molecule type" value="Genomic_DNA"/>
</dbReference>
<dbReference type="AlphaFoldDB" id="A0A0G3BDD8"/>
<dbReference type="Gene3D" id="3.30.420.10">
    <property type="entry name" value="Ribonuclease H-like superfamily/Ribonuclease H"/>
    <property type="match status" value="1"/>
</dbReference>
<dbReference type="InterPro" id="IPR012337">
    <property type="entry name" value="RNaseH-like_sf"/>
</dbReference>
<accession>A0A0G3BDD8</accession>
<dbReference type="InterPro" id="IPR036397">
    <property type="entry name" value="RNaseH_sf"/>
</dbReference>
<keyword evidence="3" id="KW-1185">Reference proteome</keyword>
<protein>
    <submittedName>
        <fullName evidence="2">Mobile element protein</fullName>
    </submittedName>
</protein>
<feature type="domain" description="Integrase catalytic" evidence="1">
    <location>
        <begin position="1"/>
        <end position="68"/>
    </location>
</feature>
<evidence type="ECO:0000259" key="1">
    <source>
        <dbReference type="PROSITE" id="PS50994"/>
    </source>
</evidence>
<dbReference type="GO" id="GO:0003676">
    <property type="term" value="F:nucleic acid binding"/>
    <property type="evidence" value="ECO:0007669"/>
    <property type="project" value="InterPro"/>
</dbReference>
<organism evidence="2 3">
    <name type="scientific">Caldimonas brevitalea</name>
    <dbReference type="NCBI Taxonomy" id="413882"/>
    <lineage>
        <taxon>Bacteria</taxon>
        <taxon>Pseudomonadati</taxon>
        <taxon>Pseudomonadota</taxon>
        <taxon>Betaproteobacteria</taxon>
        <taxon>Burkholderiales</taxon>
        <taxon>Sphaerotilaceae</taxon>
        <taxon>Caldimonas</taxon>
    </lineage>
</organism>
<sequence>MIQPGDPMQNGYIESFNGKFRDECLNEHWFQAQQQARQAIAHWRRDYSEVRPHSSIGRIPPARFAELHRQHAGSAAQQPTASTEIK</sequence>
<name>A0A0G3BDD8_9BURK</name>
<dbReference type="Proteomes" id="UP000035352">
    <property type="component" value="Chromosome"/>
</dbReference>
<evidence type="ECO:0000313" key="2">
    <source>
        <dbReference type="EMBL" id="AKJ27302.1"/>
    </source>
</evidence>
<dbReference type="PANTHER" id="PTHR47515:SF1">
    <property type="entry name" value="BLR2054 PROTEIN"/>
    <property type="match status" value="1"/>
</dbReference>
<dbReference type="PANTHER" id="PTHR47515">
    <property type="entry name" value="LOW CALCIUM RESPONSE LOCUS PROTEIN T"/>
    <property type="match status" value="1"/>
</dbReference>
<dbReference type="Pfam" id="PF13683">
    <property type="entry name" value="rve_3"/>
    <property type="match status" value="1"/>
</dbReference>
<dbReference type="STRING" id="413882.AAW51_0611"/>
<gene>
    <name evidence="2" type="ORF">AAW51_0611</name>
</gene>
<dbReference type="InterPro" id="IPR001584">
    <property type="entry name" value="Integrase_cat-core"/>
</dbReference>
<proteinExistence type="predicted"/>
<dbReference type="PATRIC" id="fig|413882.6.peg.647"/>
<reference evidence="2 3" key="1">
    <citation type="submission" date="2015-05" db="EMBL/GenBank/DDBJ databases">
        <authorList>
            <person name="Tang B."/>
            <person name="Yu Y."/>
        </authorList>
    </citation>
    <scope>NUCLEOTIDE SEQUENCE [LARGE SCALE GENOMIC DNA]</scope>
    <source>
        <strain evidence="2 3">DSM 7029</strain>
    </source>
</reference>
<dbReference type="SUPFAM" id="SSF53098">
    <property type="entry name" value="Ribonuclease H-like"/>
    <property type="match status" value="1"/>
</dbReference>
<dbReference type="PROSITE" id="PS50994">
    <property type="entry name" value="INTEGRASE"/>
    <property type="match status" value="1"/>
</dbReference>
<dbReference type="KEGG" id="pbh:AAW51_0611"/>
<dbReference type="GO" id="GO:0015074">
    <property type="term" value="P:DNA integration"/>
    <property type="evidence" value="ECO:0007669"/>
    <property type="project" value="InterPro"/>
</dbReference>
<evidence type="ECO:0000313" key="3">
    <source>
        <dbReference type="Proteomes" id="UP000035352"/>
    </source>
</evidence>